<accession>A0A418V4S6</accession>
<proteinExistence type="predicted"/>
<comment type="caution">
    <text evidence="2">The sequence shown here is derived from an EMBL/GenBank/DDBJ whole genome shotgun (WGS) entry which is preliminary data.</text>
</comment>
<dbReference type="Pfam" id="PF16357">
    <property type="entry name" value="PepSY_TM_like_2"/>
    <property type="match status" value="1"/>
</dbReference>
<dbReference type="AlphaFoldDB" id="A0A418V4S6"/>
<dbReference type="InterPro" id="IPR032307">
    <property type="entry name" value="PepSY_TM-like_2"/>
</dbReference>
<sequence>MSASTKPDGPVVTRPAARPRSARAQWNVWLRWLHTYTSMISLLVVLFFALTGVTLNHPDWVFGTKEVQREVTGTLPAGWIRNGEVNWLTVAEELRAQQGLKGRVGDTRADTQEADISFAAPGYSADAFINLKTGSYKVNVLEQGGVAILNDLHKGRDAGTGWKWVIDLSGAVLTLVSVTGIGILLLLKKTRTQALTVMGIASVVTVLLALRAIT</sequence>
<protein>
    <submittedName>
        <fullName evidence="2">Peptidase</fullName>
    </submittedName>
</protein>
<evidence type="ECO:0000313" key="3">
    <source>
        <dbReference type="Proteomes" id="UP000286287"/>
    </source>
</evidence>
<organism evidence="2 3">
    <name type="scientific">Deinococcus cavernae</name>
    <dbReference type="NCBI Taxonomy" id="2320857"/>
    <lineage>
        <taxon>Bacteria</taxon>
        <taxon>Thermotogati</taxon>
        <taxon>Deinococcota</taxon>
        <taxon>Deinococci</taxon>
        <taxon>Deinococcales</taxon>
        <taxon>Deinococcaceae</taxon>
        <taxon>Deinococcus</taxon>
    </lineage>
</organism>
<keyword evidence="1" id="KW-1133">Transmembrane helix</keyword>
<name>A0A418V4S6_9DEIO</name>
<dbReference type="EMBL" id="QYUJ01000014">
    <property type="protein sequence ID" value="RJF71098.1"/>
    <property type="molecule type" value="Genomic_DNA"/>
</dbReference>
<evidence type="ECO:0000313" key="2">
    <source>
        <dbReference type="EMBL" id="RJF71098.1"/>
    </source>
</evidence>
<evidence type="ECO:0000256" key="1">
    <source>
        <dbReference type="SAM" id="Phobius"/>
    </source>
</evidence>
<dbReference type="PANTHER" id="PTHR40115:SF1">
    <property type="entry name" value="INNER MEMBRANE PROTEIN WITH PEPSY TM HELIX"/>
    <property type="match status" value="1"/>
</dbReference>
<gene>
    <name evidence="2" type="ORF">D3875_05390</name>
</gene>
<dbReference type="RefSeq" id="WP_119761878.1">
    <property type="nucleotide sequence ID" value="NZ_QYUJ01000014.1"/>
</dbReference>
<dbReference type="Proteomes" id="UP000286287">
    <property type="component" value="Unassembled WGS sequence"/>
</dbReference>
<keyword evidence="1" id="KW-0472">Membrane</keyword>
<reference evidence="2 3" key="1">
    <citation type="submission" date="2018-09" db="EMBL/GenBank/DDBJ databases">
        <authorList>
            <person name="Zhu H."/>
        </authorList>
    </citation>
    <scope>NUCLEOTIDE SEQUENCE [LARGE SCALE GENOMIC DNA]</scope>
    <source>
        <strain evidence="2 3">K2S05-167</strain>
    </source>
</reference>
<dbReference type="OrthoDB" id="27171at2"/>
<keyword evidence="1" id="KW-0812">Transmembrane</keyword>
<keyword evidence="3" id="KW-1185">Reference proteome</keyword>
<feature type="transmembrane region" description="Helical" evidence="1">
    <location>
        <begin position="194"/>
        <end position="213"/>
    </location>
</feature>
<feature type="transmembrane region" description="Helical" evidence="1">
    <location>
        <begin position="164"/>
        <end position="187"/>
    </location>
</feature>
<dbReference type="PANTHER" id="PTHR40115">
    <property type="entry name" value="INNER MEMBRANE PROTEIN WITH PEPSY TM HELIX"/>
    <property type="match status" value="1"/>
</dbReference>
<feature type="transmembrane region" description="Helical" evidence="1">
    <location>
        <begin position="28"/>
        <end position="50"/>
    </location>
</feature>